<keyword evidence="3" id="KW-1185">Reference proteome</keyword>
<dbReference type="Proteomes" id="UP000828390">
    <property type="component" value="Unassembled WGS sequence"/>
</dbReference>
<evidence type="ECO:0000313" key="2">
    <source>
        <dbReference type="EMBL" id="KAH3726668.1"/>
    </source>
</evidence>
<dbReference type="EMBL" id="JAIWYP010000012">
    <property type="protein sequence ID" value="KAH3726668.1"/>
    <property type="molecule type" value="Genomic_DNA"/>
</dbReference>
<organism evidence="2 3">
    <name type="scientific">Dreissena polymorpha</name>
    <name type="common">Zebra mussel</name>
    <name type="synonym">Mytilus polymorpha</name>
    <dbReference type="NCBI Taxonomy" id="45954"/>
    <lineage>
        <taxon>Eukaryota</taxon>
        <taxon>Metazoa</taxon>
        <taxon>Spiralia</taxon>
        <taxon>Lophotrochozoa</taxon>
        <taxon>Mollusca</taxon>
        <taxon>Bivalvia</taxon>
        <taxon>Autobranchia</taxon>
        <taxon>Heteroconchia</taxon>
        <taxon>Euheterodonta</taxon>
        <taxon>Imparidentia</taxon>
        <taxon>Neoheterodontei</taxon>
        <taxon>Myida</taxon>
        <taxon>Dreissenoidea</taxon>
        <taxon>Dreissenidae</taxon>
        <taxon>Dreissena</taxon>
    </lineage>
</organism>
<feature type="region of interest" description="Disordered" evidence="1">
    <location>
        <begin position="1"/>
        <end position="23"/>
    </location>
</feature>
<protein>
    <submittedName>
        <fullName evidence="2">Uncharacterized protein</fullName>
    </submittedName>
</protein>
<gene>
    <name evidence="2" type="ORF">DPMN_052537</name>
</gene>
<reference evidence="2" key="2">
    <citation type="submission" date="2020-11" db="EMBL/GenBank/DDBJ databases">
        <authorList>
            <person name="McCartney M.A."/>
            <person name="Auch B."/>
            <person name="Kono T."/>
            <person name="Mallez S."/>
            <person name="Becker A."/>
            <person name="Gohl D.M."/>
            <person name="Silverstein K.A.T."/>
            <person name="Koren S."/>
            <person name="Bechman K.B."/>
            <person name="Herman A."/>
            <person name="Abrahante J.E."/>
            <person name="Garbe J."/>
        </authorList>
    </citation>
    <scope>NUCLEOTIDE SEQUENCE</scope>
    <source>
        <strain evidence="2">Duluth1</strain>
        <tissue evidence="2">Whole animal</tissue>
    </source>
</reference>
<proteinExistence type="predicted"/>
<dbReference type="AlphaFoldDB" id="A0A9D4CLN9"/>
<comment type="caution">
    <text evidence="2">The sequence shown here is derived from an EMBL/GenBank/DDBJ whole genome shotgun (WGS) entry which is preliminary data.</text>
</comment>
<accession>A0A9D4CLN9</accession>
<evidence type="ECO:0000313" key="3">
    <source>
        <dbReference type="Proteomes" id="UP000828390"/>
    </source>
</evidence>
<evidence type="ECO:0000256" key="1">
    <source>
        <dbReference type="SAM" id="MobiDB-lite"/>
    </source>
</evidence>
<name>A0A9D4CLN9_DREPO</name>
<reference evidence="2" key="1">
    <citation type="journal article" date="2019" name="bioRxiv">
        <title>The Genome of the Zebra Mussel, Dreissena polymorpha: A Resource for Invasive Species Research.</title>
        <authorList>
            <person name="McCartney M.A."/>
            <person name="Auch B."/>
            <person name="Kono T."/>
            <person name="Mallez S."/>
            <person name="Zhang Y."/>
            <person name="Obille A."/>
            <person name="Becker A."/>
            <person name="Abrahante J.E."/>
            <person name="Garbe J."/>
            <person name="Badalamenti J.P."/>
            <person name="Herman A."/>
            <person name="Mangelson H."/>
            <person name="Liachko I."/>
            <person name="Sullivan S."/>
            <person name="Sone E.D."/>
            <person name="Koren S."/>
            <person name="Silverstein K.A.T."/>
            <person name="Beckman K.B."/>
            <person name="Gohl D.M."/>
        </authorList>
    </citation>
    <scope>NUCLEOTIDE SEQUENCE</scope>
    <source>
        <strain evidence="2">Duluth1</strain>
        <tissue evidence="2">Whole animal</tissue>
    </source>
</reference>
<sequence>MSKVNIEQHCASSAERTGVANKRRKTRRAFNKLRKKFKIHLELVYRVAESNVGCGEYVELVELSTKVIREATDNAKSKLHIPTAIHSEREGYRGARLNTMTGQLHVPDLIQRAANIIKINGANRCHKTIVIVLNVESSL</sequence>